<dbReference type="InterPro" id="IPR013363">
    <property type="entry name" value="Dot_Icm_DotB"/>
</dbReference>
<dbReference type="Gene3D" id="3.30.450.90">
    <property type="match status" value="1"/>
</dbReference>
<evidence type="ECO:0000259" key="2">
    <source>
        <dbReference type="Pfam" id="PF00437"/>
    </source>
</evidence>
<accession>A0A1J8P8P3</accession>
<protein>
    <submittedName>
        <fullName evidence="3">ATPase</fullName>
    </submittedName>
</protein>
<dbReference type="Gene3D" id="3.40.50.300">
    <property type="entry name" value="P-loop containing nucleotide triphosphate hydrolases"/>
    <property type="match status" value="1"/>
</dbReference>
<evidence type="ECO:0000313" key="4">
    <source>
        <dbReference type="Proteomes" id="UP000183924"/>
    </source>
</evidence>
<gene>
    <name evidence="3" type="ORF">A1D18_00730</name>
</gene>
<evidence type="ECO:0000256" key="1">
    <source>
        <dbReference type="ARBA" id="ARBA00006611"/>
    </source>
</evidence>
<name>A0A1J8P8P3_9COXI</name>
<organism evidence="3 4">
    <name type="scientific">Candidatus Rickettsiella isopodorum</name>
    <dbReference type="NCBI Taxonomy" id="1225476"/>
    <lineage>
        <taxon>Bacteria</taxon>
        <taxon>Pseudomonadati</taxon>
        <taxon>Pseudomonadota</taxon>
        <taxon>Gammaproteobacteria</taxon>
        <taxon>Legionellales</taxon>
        <taxon>Coxiellaceae</taxon>
        <taxon>Rickettsiella</taxon>
    </lineage>
</organism>
<dbReference type="STRING" id="1225476.A1D18_00730"/>
<dbReference type="EMBL" id="LUKY01000027">
    <property type="protein sequence ID" value="OIZ96124.1"/>
    <property type="molecule type" value="Genomic_DNA"/>
</dbReference>
<reference evidence="3 4" key="1">
    <citation type="submission" date="2016-03" db="EMBL/GenBank/DDBJ databases">
        <title>Comparative genomics of Rickettsiella.</title>
        <authorList>
            <person name="Chandler C."/>
            <person name="Wang Y."/>
        </authorList>
    </citation>
    <scope>NUCLEOTIDE SEQUENCE [LARGE SCALE GENOMIC DNA]</scope>
    <source>
        <strain evidence="3 4">RCFS May 2013</strain>
    </source>
</reference>
<feature type="domain" description="Bacterial type II secretion system protein E" evidence="2">
    <location>
        <begin position="138"/>
        <end position="299"/>
    </location>
</feature>
<dbReference type="SUPFAM" id="SSF52540">
    <property type="entry name" value="P-loop containing nucleoside triphosphate hydrolases"/>
    <property type="match status" value="1"/>
</dbReference>
<dbReference type="NCBIfam" id="TIGR02524">
    <property type="entry name" value="dot_icm_DotB"/>
    <property type="match status" value="1"/>
</dbReference>
<dbReference type="InterPro" id="IPR027417">
    <property type="entry name" value="P-loop_NTPase"/>
</dbReference>
<keyword evidence="4" id="KW-1185">Reference proteome</keyword>
<dbReference type="GO" id="GO:0016887">
    <property type="term" value="F:ATP hydrolysis activity"/>
    <property type="evidence" value="ECO:0007669"/>
    <property type="project" value="InterPro"/>
</dbReference>
<dbReference type="InterPro" id="IPR001482">
    <property type="entry name" value="T2SS/T4SS_dom"/>
</dbReference>
<proteinExistence type="inferred from homology"/>
<dbReference type="Pfam" id="PF00437">
    <property type="entry name" value="T2SSE"/>
    <property type="match status" value="1"/>
</dbReference>
<dbReference type="InterPro" id="IPR050921">
    <property type="entry name" value="T4SS_GSP_E_ATPase"/>
</dbReference>
<dbReference type="Proteomes" id="UP000183924">
    <property type="component" value="Unassembled WGS sequence"/>
</dbReference>
<dbReference type="CDD" id="cd19516">
    <property type="entry name" value="DotB_TraJ"/>
    <property type="match status" value="1"/>
</dbReference>
<dbReference type="PANTHER" id="PTHR30486:SF6">
    <property type="entry name" value="TYPE IV PILUS RETRACTATION ATPASE PILT"/>
    <property type="match status" value="1"/>
</dbReference>
<dbReference type="AlphaFoldDB" id="A0A1J8P8P3"/>
<sequence length="378" mass="42208">MTAHLLPDEPVRFTAACLTRLLIHCQKVGASDITLQTGEPVFAESYGRLLRITQRKLSNTEVSETLNLIYGPNGSAQILSGVDIDTHYEFRPNRNERYRFRVNATGCLVEGHDAIQISFRTIPSTPPKMSDLNLETPLIDALAPAQGIVYVTGATGSGKTTLLAAIIRDLAEKEDSHRKILTYEAPIEFVYDSIAMPSSIISQSEIPRHLPSFAAGVRNALRRKPRLILVGESRDPETIGASIEAALTGHPVYTTLHSNGVAETLRRLVNSFPAEEAKTRMIDIIETIRVVIWQQLVPSTDGQRIALREFLVFDEKLRDILLDSKLENISAHTRLVLKKYGQPMSVDAKRKFNAGLISERVYKRLILRTEIAEHHDEI</sequence>
<comment type="similarity">
    <text evidence="1">Belongs to the GSP E family.</text>
</comment>
<dbReference type="OrthoDB" id="6189814at2"/>
<comment type="caution">
    <text evidence="3">The sequence shown here is derived from an EMBL/GenBank/DDBJ whole genome shotgun (WGS) entry which is preliminary data.</text>
</comment>
<dbReference type="RefSeq" id="WP_071661909.1">
    <property type="nucleotide sequence ID" value="NZ_LUKY01000027.1"/>
</dbReference>
<dbReference type="PANTHER" id="PTHR30486">
    <property type="entry name" value="TWITCHING MOTILITY PROTEIN PILT"/>
    <property type="match status" value="1"/>
</dbReference>
<evidence type="ECO:0000313" key="3">
    <source>
        <dbReference type="EMBL" id="OIZ96124.1"/>
    </source>
</evidence>